<dbReference type="PANTHER" id="PTHR35801">
    <property type="entry name" value="PHOSPHOSERINE PHOSPHATASE RSBX"/>
    <property type="match status" value="1"/>
</dbReference>
<proteinExistence type="predicted"/>
<evidence type="ECO:0000313" key="2">
    <source>
        <dbReference type="EMBL" id="GAA1791056.1"/>
    </source>
</evidence>
<keyword evidence="3" id="KW-1185">Reference proteome</keyword>
<comment type="caution">
    <text evidence="2">The sequence shown here is derived from an EMBL/GenBank/DDBJ whole genome shotgun (WGS) entry which is preliminary data.</text>
</comment>
<feature type="domain" description="PPM-type phosphatase" evidence="1">
    <location>
        <begin position="131"/>
        <end position="330"/>
    </location>
</feature>
<dbReference type="InterPro" id="IPR039248">
    <property type="entry name" value="Ptase_RsbX"/>
</dbReference>
<protein>
    <submittedName>
        <fullName evidence="2">ATP-binding protein</fullName>
    </submittedName>
</protein>
<evidence type="ECO:0000313" key="3">
    <source>
        <dbReference type="Proteomes" id="UP001500218"/>
    </source>
</evidence>
<sequence>MPAVSHSPDAAGHVGEDQWWLPVADPAGVAAIGQAAASVASALRMPEAKVAAVAETAAALSALLLRRTSSGWVLIRTLRSGLEWGVGLVGLESAGDPPAIGQPGHDVGVDLPGASAVDAYAWPGVGAVVTASVWAIEAPAPWADGLTSPIPGEEVSGDRWAVRELDGRRQVMLCDGLGHGSAAAAASRAAIDAFLVAPVSGPRAAVDHIHKSLASTRGGVVAVAELNPRRGLVRYSGIGNIAGWVVDPESRHGMVSVPGIVGHQRRDIREFEYPLTPETTVVMHSDGLDDTWDLARYPGLLAHSPLVVAATLLRDARTGRDDACVVVAHPNI</sequence>
<organism evidence="2 3">
    <name type="scientific">Luedemannella flava</name>
    <dbReference type="NCBI Taxonomy" id="349316"/>
    <lineage>
        <taxon>Bacteria</taxon>
        <taxon>Bacillati</taxon>
        <taxon>Actinomycetota</taxon>
        <taxon>Actinomycetes</taxon>
        <taxon>Micromonosporales</taxon>
        <taxon>Micromonosporaceae</taxon>
        <taxon>Luedemannella</taxon>
    </lineage>
</organism>
<dbReference type="GO" id="GO:0005524">
    <property type="term" value="F:ATP binding"/>
    <property type="evidence" value="ECO:0007669"/>
    <property type="project" value="UniProtKB-KW"/>
</dbReference>
<dbReference type="InterPro" id="IPR001932">
    <property type="entry name" value="PPM-type_phosphatase-like_dom"/>
</dbReference>
<dbReference type="RefSeq" id="WP_344126965.1">
    <property type="nucleotide sequence ID" value="NZ_BAAALT010000028.1"/>
</dbReference>
<dbReference type="InterPro" id="IPR036457">
    <property type="entry name" value="PPM-type-like_dom_sf"/>
</dbReference>
<keyword evidence="2" id="KW-0547">Nucleotide-binding</keyword>
<name>A0ABN2LJP5_9ACTN</name>
<gene>
    <name evidence="2" type="ORF">GCM10009682_11320</name>
</gene>
<dbReference type="Pfam" id="PF07228">
    <property type="entry name" value="SpoIIE"/>
    <property type="match status" value="1"/>
</dbReference>
<reference evidence="2 3" key="1">
    <citation type="journal article" date="2019" name="Int. J. Syst. Evol. Microbiol.">
        <title>The Global Catalogue of Microorganisms (GCM) 10K type strain sequencing project: providing services to taxonomists for standard genome sequencing and annotation.</title>
        <authorList>
            <consortium name="The Broad Institute Genomics Platform"/>
            <consortium name="The Broad Institute Genome Sequencing Center for Infectious Disease"/>
            <person name="Wu L."/>
            <person name="Ma J."/>
        </authorList>
    </citation>
    <scope>NUCLEOTIDE SEQUENCE [LARGE SCALE GENOMIC DNA]</scope>
    <source>
        <strain evidence="2 3">JCM 13250</strain>
    </source>
</reference>
<keyword evidence="2" id="KW-0067">ATP-binding</keyword>
<dbReference type="Gene3D" id="3.60.40.10">
    <property type="entry name" value="PPM-type phosphatase domain"/>
    <property type="match status" value="1"/>
</dbReference>
<dbReference type="EMBL" id="BAAALT010000028">
    <property type="protein sequence ID" value="GAA1791056.1"/>
    <property type="molecule type" value="Genomic_DNA"/>
</dbReference>
<accession>A0ABN2LJP5</accession>
<dbReference type="Proteomes" id="UP001500218">
    <property type="component" value="Unassembled WGS sequence"/>
</dbReference>
<evidence type="ECO:0000259" key="1">
    <source>
        <dbReference type="SMART" id="SM00331"/>
    </source>
</evidence>
<dbReference type="SMART" id="SM00331">
    <property type="entry name" value="PP2C_SIG"/>
    <property type="match status" value="1"/>
</dbReference>
<dbReference type="PANTHER" id="PTHR35801:SF1">
    <property type="entry name" value="PHOSPHOSERINE PHOSPHATASE RSBX"/>
    <property type="match status" value="1"/>
</dbReference>
<dbReference type="SUPFAM" id="SSF81606">
    <property type="entry name" value="PP2C-like"/>
    <property type="match status" value="1"/>
</dbReference>